<evidence type="ECO:0000313" key="1">
    <source>
        <dbReference type="EMBL" id="CRK33213.1"/>
    </source>
</evidence>
<reference evidence="1" key="2">
    <citation type="submission" date="2015-05" db="EMBL/GenBank/DDBJ databases">
        <authorList>
            <person name="Wang D.B."/>
            <person name="Wang M."/>
        </authorList>
    </citation>
    <scope>NUCLEOTIDE SEQUENCE [LARGE SCALE GENOMIC DNA]</scope>
    <source>
        <strain evidence="1">VL2</strain>
    </source>
</reference>
<dbReference type="EMBL" id="CVQI01025557">
    <property type="protein sequence ID" value="CRK33213.1"/>
    <property type="molecule type" value="Genomic_DNA"/>
</dbReference>
<proteinExistence type="predicted"/>
<name>A0A0G4MG03_VERLO</name>
<evidence type="ECO:0000313" key="2">
    <source>
        <dbReference type="EMBL" id="KAG7128064.1"/>
    </source>
</evidence>
<organism evidence="1 3">
    <name type="scientific">Verticillium longisporum</name>
    <name type="common">Verticillium dahliae var. longisporum</name>
    <dbReference type="NCBI Taxonomy" id="100787"/>
    <lineage>
        <taxon>Eukaryota</taxon>
        <taxon>Fungi</taxon>
        <taxon>Dikarya</taxon>
        <taxon>Ascomycota</taxon>
        <taxon>Pezizomycotina</taxon>
        <taxon>Sordariomycetes</taxon>
        <taxon>Hypocreomycetidae</taxon>
        <taxon>Glomerellales</taxon>
        <taxon>Plectosphaerellaceae</taxon>
        <taxon>Verticillium</taxon>
    </lineage>
</organism>
<dbReference type="Proteomes" id="UP000689129">
    <property type="component" value="Unassembled WGS sequence"/>
</dbReference>
<evidence type="ECO:0000313" key="3">
    <source>
        <dbReference type="Proteomes" id="UP000045706"/>
    </source>
</evidence>
<protein>
    <submittedName>
        <fullName evidence="1">Uncharacterized protein</fullName>
    </submittedName>
</protein>
<accession>A0A0G4MG03</accession>
<dbReference type="OrthoDB" id="4807791at2759"/>
<sequence>MASKVQDLSVTNKQLSIKNIEGSVFLFYNCNPDQVVGADASTITVDNVAGNVYILHTTHLEKHLPMPISVRGSRMTVASNVVFKEGIVVVQNVDSDLVRVHSNNSSAQAVTIRRVSGNVISEGGVPVNVRISEWDGKFTASLPPTIELAQIMGKAASA</sequence>
<feature type="non-terminal residue" evidence="1">
    <location>
        <position position="158"/>
    </location>
</feature>
<dbReference type="Proteomes" id="UP000045706">
    <property type="component" value="Unassembled WGS sequence"/>
</dbReference>
<reference evidence="3" key="1">
    <citation type="submission" date="2015-05" db="EMBL/GenBank/DDBJ databases">
        <authorList>
            <person name="Fogelqvist Johan"/>
        </authorList>
    </citation>
    <scope>NUCLEOTIDE SEQUENCE [LARGE SCALE GENOMIC DNA]</scope>
</reference>
<reference evidence="2" key="3">
    <citation type="journal article" date="2021" name="Mol. Plant Pathol.">
        <title>A 20-kb lineage-specific genomic region tames virulence in pathogenic amphidiploid Verticillium longisporum.</title>
        <authorList>
            <person name="Harting R."/>
            <person name="Starke J."/>
            <person name="Kusch H."/>
            <person name="Poggeler S."/>
            <person name="Maurus I."/>
            <person name="Schluter R."/>
            <person name="Landesfeind M."/>
            <person name="Bulla I."/>
            <person name="Nowrousian M."/>
            <person name="de Jonge R."/>
            <person name="Stahlhut G."/>
            <person name="Hoff K.J."/>
            <person name="Asshauer K.P."/>
            <person name="Thurmer A."/>
            <person name="Stanke M."/>
            <person name="Daniel R."/>
            <person name="Morgenstern B."/>
            <person name="Thomma B.P.H.J."/>
            <person name="Kronstad J.W."/>
            <person name="Braus-Stromeyer S.A."/>
            <person name="Braus G.H."/>
        </authorList>
    </citation>
    <scope>NUCLEOTIDE SEQUENCE</scope>
    <source>
        <strain evidence="2">Vl32</strain>
    </source>
</reference>
<dbReference type="AlphaFoldDB" id="A0A0G4MG03"/>
<gene>
    <name evidence="1" type="ORF">BN1723_003908</name>
    <name evidence="2" type="ORF">HYQ45_012194</name>
</gene>
<dbReference type="EMBL" id="JAEMWZ010000278">
    <property type="protein sequence ID" value="KAG7128064.1"/>
    <property type="molecule type" value="Genomic_DNA"/>
</dbReference>